<protein>
    <submittedName>
        <fullName evidence="2">Uncharacterized protein</fullName>
    </submittedName>
</protein>
<reference evidence="2" key="1">
    <citation type="journal article" date="2020" name="Nature">
        <title>Giant virus diversity and host interactions through global metagenomics.</title>
        <authorList>
            <person name="Schulz F."/>
            <person name="Roux S."/>
            <person name="Paez-Espino D."/>
            <person name="Jungbluth S."/>
            <person name="Walsh D.A."/>
            <person name="Denef V.J."/>
            <person name="McMahon K.D."/>
            <person name="Konstantinidis K.T."/>
            <person name="Eloe-Fadrosh E.A."/>
            <person name="Kyrpides N.C."/>
            <person name="Woyke T."/>
        </authorList>
    </citation>
    <scope>NUCLEOTIDE SEQUENCE</scope>
    <source>
        <strain evidence="2">GVMAG-M-3300023174-129</strain>
    </source>
</reference>
<keyword evidence="1" id="KW-0812">Transmembrane</keyword>
<sequence>MEEIYLLMFLLVVFAVAIYLIIQIPEVKDYIASPSGEFGGVPTSSNSSNALSNRVTLSNTSNVLSNRVTLSNTSNVLSNVISNIISNAISNSSNIVSSNSSNNLSNYQTLSNLGSNYSNVVSGTPISGVLATDLNSVFSNLSYNLFYDGSITPSPRATLDYANSMNSKLSFMTSSDLTDLNNRIETYLNSGNYATIEEVATNVKDSLTYLSGYLGYDIPPINTMQIINLNNLINDSFTKDTGFSILAITSVTTSNNIDTYNNMVSFRTYSAHWYLQNSNLSSNILISNYINVATSFLNDTFPASSN</sequence>
<organism evidence="2">
    <name type="scientific">viral metagenome</name>
    <dbReference type="NCBI Taxonomy" id="1070528"/>
    <lineage>
        <taxon>unclassified sequences</taxon>
        <taxon>metagenomes</taxon>
        <taxon>organismal metagenomes</taxon>
    </lineage>
</organism>
<evidence type="ECO:0000256" key="1">
    <source>
        <dbReference type="SAM" id="Phobius"/>
    </source>
</evidence>
<keyword evidence="1" id="KW-0472">Membrane</keyword>
<accession>A0A6C0D9D1</accession>
<name>A0A6C0D9D1_9ZZZZ</name>
<proteinExistence type="predicted"/>
<feature type="transmembrane region" description="Helical" evidence="1">
    <location>
        <begin position="6"/>
        <end position="22"/>
    </location>
</feature>
<evidence type="ECO:0000313" key="2">
    <source>
        <dbReference type="EMBL" id="QHT12245.1"/>
    </source>
</evidence>
<keyword evidence="1" id="KW-1133">Transmembrane helix</keyword>
<dbReference type="AlphaFoldDB" id="A0A6C0D9D1"/>
<dbReference type="EMBL" id="MN739542">
    <property type="protein sequence ID" value="QHT12245.1"/>
    <property type="molecule type" value="Genomic_DNA"/>
</dbReference>